<evidence type="ECO:0000313" key="2">
    <source>
        <dbReference type="EMBL" id="PKI40829.1"/>
    </source>
</evidence>
<evidence type="ECO:0000313" key="3">
    <source>
        <dbReference type="Proteomes" id="UP000233551"/>
    </source>
</evidence>
<protein>
    <recommendedName>
        <fullName evidence="1">Retrotransposon Copia-like N-terminal domain-containing protein</fullName>
    </recommendedName>
</protein>
<name>A0A2I0IA15_PUNGR</name>
<dbReference type="Pfam" id="PF14244">
    <property type="entry name" value="Retrotran_gag_3"/>
    <property type="match status" value="1"/>
</dbReference>
<dbReference type="AlphaFoldDB" id="A0A2I0IA15"/>
<accession>A0A2I0IA15</accession>
<evidence type="ECO:0000259" key="1">
    <source>
        <dbReference type="Pfam" id="PF14244"/>
    </source>
</evidence>
<dbReference type="Proteomes" id="UP000233551">
    <property type="component" value="Unassembled WGS sequence"/>
</dbReference>
<reference evidence="2 3" key="1">
    <citation type="submission" date="2017-11" db="EMBL/GenBank/DDBJ databases">
        <title>De-novo sequencing of pomegranate (Punica granatum L.) genome.</title>
        <authorList>
            <person name="Akparov Z."/>
            <person name="Amiraslanov A."/>
            <person name="Hajiyeva S."/>
            <person name="Abbasov M."/>
            <person name="Kaur K."/>
            <person name="Hamwieh A."/>
            <person name="Solovyev V."/>
            <person name="Salamov A."/>
            <person name="Braich B."/>
            <person name="Kosarev P."/>
            <person name="Mahmoud A."/>
            <person name="Hajiyev E."/>
            <person name="Babayeva S."/>
            <person name="Izzatullayeva V."/>
            <person name="Mammadov A."/>
            <person name="Mammadov A."/>
            <person name="Sharifova S."/>
            <person name="Ojaghi J."/>
            <person name="Eynullazada K."/>
            <person name="Bayramov B."/>
            <person name="Abdulazimova A."/>
            <person name="Shahmuradov I."/>
        </authorList>
    </citation>
    <scope>NUCLEOTIDE SEQUENCE [LARGE SCALE GENOMIC DNA]</scope>
    <source>
        <strain evidence="3">cv. AG2017</strain>
        <tissue evidence="2">Leaf</tissue>
    </source>
</reference>
<comment type="caution">
    <text evidence="2">The sequence shown here is derived from an EMBL/GenBank/DDBJ whole genome shotgun (WGS) entry which is preliminary data.</text>
</comment>
<dbReference type="InterPro" id="IPR029472">
    <property type="entry name" value="Copia-like_N"/>
</dbReference>
<feature type="domain" description="Retrotransposon Copia-like N-terminal" evidence="1">
    <location>
        <begin position="11"/>
        <end position="55"/>
    </location>
</feature>
<sequence length="121" mass="13474">MEVPLIYCLTSSDSMGAQVIGCTLNGDNYLTWSLVMLIALWARNKLSFISGSLVKLGDDNPLRERIAPRGRSLEWVNFEGSLLSEASGHRTANMSSNHRGICEHMASEARSSISHDEIEWY</sequence>
<dbReference type="EMBL" id="PGOL01003489">
    <property type="protein sequence ID" value="PKI40829.1"/>
    <property type="molecule type" value="Genomic_DNA"/>
</dbReference>
<proteinExistence type="predicted"/>
<keyword evidence="3" id="KW-1185">Reference proteome</keyword>
<gene>
    <name evidence="2" type="ORF">CRG98_038840</name>
</gene>
<organism evidence="2 3">
    <name type="scientific">Punica granatum</name>
    <name type="common">Pomegranate</name>
    <dbReference type="NCBI Taxonomy" id="22663"/>
    <lineage>
        <taxon>Eukaryota</taxon>
        <taxon>Viridiplantae</taxon>
        <taxon>Streptophyta</taxon>
        <taxon>Embryophyta</taxon>
        <taxon>Tracheophyta</taxon>
        <taxon>Spermatophyta</taxon>
        <taxon>Magnoliopsida</taxon>
        <taxon>eudicotyledons</taxon>
        <taxon>Gunneridae</taxon>
        <taxon>Pentapetalae</taxon>
        <taxon>rosids</taxon>
        <taxon>malvids</taxon>
        <taxon>Myrtales</taxon>
        <taxon>Lythraceae</taxon>
        <taxon>Punica</taxon>
    </lineage>
</organism>